<dbReference type="EMBL" id="CP132921">
    <property type="protein sequence ID" value="WMW04325.1"/>
    <property type="molecule type" value="Genomic_DNA"/>
</dbReference>
<gene>
    <name evidence="2" type="ORF">RAH46_18550</name>
</gene>
<protein>
    <submittedName>
        <fullName evidence="2">RES family NAD+ phosphorylase</fullName>
    </submittedName>
</protein>
<dbReference type="Proteomes" id="UP001183127">
    <property type="component" value="Chromosome"/>
</dbReference>
<keyword evidence="3" id="KW-1185">Reference proteome</keyword>
<evidence type="ECO:0000313" key="2">
    <source>
        <dbReference type="EMBL" id="WMW04325.1"/>
    </source>
</evidence>
<dbReference type="Pfam" id="PF08808">
    <property type="entry name" value="RES"/>
    <property type="match status" value="1"/>
</dbReference>
<reference evidence="2 3" key="1">
    <citation type="submission" date="2023-08" db="EMBL/GenBank/DDBJ databases">
        <title>Complete Genome Sequence of Pseudomonas entomophila TVIN A01.</title>
        <authorList>
            <person name="Shelke T."/>
            <person name="Mahar N.S."/>
            <person name="Gupta I."/>
            <person name="Gupta V."/>
        </authorList>
    </citation>
    <scope>NUCLEOTIDE SEQUENCE [LARGE SCALE GENOMIC DNA]</scope>
    <source>
        <strain evidence="2 3">TVIN-A01</strain>
    </source>
</reference>
<dbReference type="GeneID" id="32805267"/>
<sequence length="411" mass="46529">MNCVNDPGLVTHIRANGTNGKCALCKTTKKAVSVELIANIVIDFLRDNYRRGEGSAIHCPDSDKISHEEPEGETLQEVLSDLLHAPEDSSFVELILNEITRPERGDIRNGEEPEFHEDGDYVRHPNFPDEAMEKWENFKAELNLGSRFFNTAAKSYFDWLFEGIEKFVVYGADSPTIIRTMTKGTLYRGRRCDTDSAYAEIVENPGSMLGAAPPGKPGAGRMNAEGISVFYAAFERKTCIAELRPPVGSRVITGKFKLQKPIQVFDFSLLEASFDNSPLSIFDREYEEKQGKRDFLKLLHKEITRPVLPEQKKDYLATQVLAEYLTTQTEHQIDGIIFNSAQAQKGKNIAIFNNLRTAHRAPNNKKKSAALYYSPDSLQQHTIEKVKFKITNKEIPERKIKKQNRKTNPLE</sequence>
<organism evidence="2 3">
    <name type="scientific">Pseudomonas entomophila</name>
    <dbReference type="NCBI Taxonomy" id="312306"/>
    <lineage>
        <taxon>Bacteria</taxon>
        <taxon>Pseudomonadati</taxon>
        <taxon>Pseudomonadota</taxon>
        <taxon>Gammaproteobacteria</taxon>
        <taxon>Pseudomonadales</taxon>
        <taxon>Pseudomonadaceae</taxon>
        <taxon>Pseudomonas</taxon>
    </lineage>
</organism>
<evidence type="ECO:0000259" key="1">
    <source>
        <dbReference type="SMART" id="SM00953"/>
    </source>
</evidence>
<dbReference type="RefSeq" id="WP_044487939.1">
    <property type="nucleotide sequence ID" value="NZ_CP132921.1"/>
</dbReference>
<dbReference type="InterPro" id="IPR014914">
    <property type="entry name" value="RES_dom"/>
</dbReference>
<name>A0ABY9QMJ3_9PSED</name>
<accession>A0ABY9QMJ3</accession>
<proteinExistence type="predicted"/>
<evidence type="ECO:0000313" key="3">
    <source>
        <dbReference type="Proteomes" id="UP001183127"/>
    </source>
</evidence>
<feature type="domain" description="RES" evidence="1">
    <location>
        <begin position="205"/>
        <end position="365"/>
    </location>
</feature>
<dbReference type="SMART" id="SM00953">
    <property type="entry name" value="RES"/>
    <property type="match status" value="1"/>
</dbReference>